<keyword evidence="7" id="KW-0067">ATP-binding</keyword>
<evidence type="ECO:0000256" key="8">
    <source>
        <dbReference type="ARBA" id="ARBA00022989"/>
    </source>
</evidence>
<dbReference type="Proteomes" id="UP001140076">
    <property type="component" value="Unassembled WGS sequence"/>
</dbReference>
<evidence type="ECO:0000256" key="10">
    <source>
        <dbReference type="SAM" id="Phobius"/>
    </source>
</evidence>
<evidence type="ECO:0000256" key="5">
    <source>
        <dbReference type="ARBA" id="ARBA00022741"/>
    </source>
</evidence>
<gene>
    <name evidence="11" type="primary">eccB</name>
    <name evidence="11" type="ORF">LG943_25530</name>
</gene>
<evidence type="ECO:0000256" key="2">
    <source>
        <dbReference type="ARBA" id="ARBA00008149"/>
    </source>
</evidence>
<keyword evidence="5" id="KW-0547">Nucleotide-binding</keyword>
<dbReference type="PANTHER" id="PTHR40765:SF2">
    <property type="entry name" value="ESX-2 SECRETION SYSTEM ATPASE ECCB2"/>
    <property type="match status" value="1"/>
</dbReference>
<dbReference type="EMBL" id="JAJAQC010000068">
    <property type="protein sequence ID" value="MDA0567658.1"/>
    <property type="molecule type" value="Genomic_DNA"/>
</dbReference>
<dbReference type="InterPro" id="IPR044857">
    <property type="entry name" value="T7SS_EccB_R1"/>
</dbReference>
<name>A0A9X3SGA1_9ACTN</name>
<accession>A0A9X3SGA1</accession>
<keyword evidence="12" id="KW-1185">Reference proteome</keyword>
<dbReference type="Pfam" id="PF05108">
    <property type="entry name" value="T7SS_ESX1_EccB"/>
    <property type="match status" value="1"/>
</dbReference>
<keyword evidence="3" id="KW-1003">Cell membrane</keyword>
<organism evidence="11 12">
    <name type="scientific">Streptomonospora mangrovi</name>
    <dbReference type="NCBI Taxonomy" id="2883123"/>
    <lineage>
        <taxon>Bacteria</taxon>
        <taxon>Bacillati</taxon>
        <taxon>Actinomycetota</taxon>
        <taxon>Actinomycetes</taxon>
        <taxon>Streptosporangiales</taxon>
        <taxon>Nocardiopsidaceae</taxon>
        <taxon>Streptomonospora</taxon>
    </lineage>
</organism>
<keyword evidence="4 10" id="KW-0812">Transmembrane</keyword>
<dbReference type="AlphaFoldDB" id="A0A9X3SGA1"/>
<keyword evidence="6" id="KW-0378">Hydrolase</keyword>
<dbReference type="GO" id="GO:0005524">
    <property type="term" value="F:ATP binding"/>
    <property type="evidence" value="ECO:0007669"/>
    <property type="project" value="UniProtKB-KW"/>
</dbReference>
<keyword evidence="8 10" id="KW-1133">Transmembrane helix</keyword>
<dbReference type="PANTHER" id="PTHR40765">
    <property type="entry name" value="ESX-2 SECRETION SYSTEM ATPASE ECCB2"/>
    <property type="match status" value="1"/>
</dbReference>
<dbReference type="RefSeq" id="WP_270074903.1">
    <property type="nucleotide sequence ID" value="NZ_JAJAQC010000068.1"/>
</dbReference>
<reference evidence="11" key="1">
    <citation type="submission" date="2021-10" db="EMBL/GenBank/DDBJ databases">
        <title>Streptomonospora sp. nov., isolated from mangrove soil.</title>
        <authorList>
            <person name="Chen X."/>
            <person name="Ge X."/>
            <person name="Liu W."/>
        </authorList>
    </citation>
    <scope>NUCLEOTIDE SEQUENCE</scope>
    <source>
        <strain evidence="11">S1-112</strain>
    </source>
</reference>
<evidence type="ECO:0000313" key="12">
    <source>
        <dbReference type="Proteomes" id="UP001140076"/>
    </source>
</evidence>
<evidence type="ECO:0000256" key="1">
    <source>
        <dbReference type="ARBA" id="ARBA00004162"/>
    </source>
</evidence>
<comment type="subcellular location">
    <subcellularLocation>
        <location evidence="1">Cell membrane</location>
        <topology evidence="1">Single-pass membrane protein</topology>
    </subcellularLocation>
</comment>
<dbReference type="InterPro" id="IPR007795">
    <property type="entry name" value="T7SS_EccB"/>
</dbReference>
<comment type="caution">
    <text evidence="11">The sequence shown here is derived from an EMBL/GenBank/DDBJ whole genome shotgun (WGS) entry which is preliminary data.</text>
</comment>
<dbReference type="InterPro" id="IPR042485">
    <property type="entry name" value="T7SS_EccB_R3"/>
</dbReference>
<evidence type="ECO:0000256" key="4">
    <source>
        <dbReference type="ARBA" id="ARBA00022692"/>
    </source>
</evidence>
<proteinExistence type="inferred from homology"/>
<dbReference type="GO" id="GO:0005576">
    <property type="term" value="C:extracellular region"/>
    <property type="evidence" value="ECO:0007669"/>
    <property type="project" value="TreeGrafter"/>
</dbReference>
<dbReference type="NCBIfam" id="TIGR03919">
    <property type="entry name" value="T7SS_EccB"/>
    <property type="match status" value="1"/>
</dbReference>
<evidence type="ECO:0000256" key="9">
    <source>
        <dbReference type="ARBA" id="ARBA00023136"/>
    </source>
</evidence>
<keyword evidence="9 10" id="KW-0472">Membrane</keyword>
<feature type="transmembrane region" description="Helical" evidence="10">
    <location>
        <begin position="42"/>
        <end position="62"/>
    </location>
</feature>
<comment type="similarity">
    <text evidence="2">Belongs to the EccB family.</text>
</comment>
<evidence type="ECO:0000313" key="11">
    <source>
        <dbReference type="EMBL" id="MDA0567658.1"/>
    </source>
</evidence>
<sequence>MQTRRDRVQAYNFTVGRLGTAMLEGDPDAVDAPMRRTRTGTYIGVALGALICVGFLVFGLIFPGGSTNWRQDGNLVVMRETGATYMYGGGMLRPVANYASARLIAGGEPQMSRVSAEAVMGERVGAPVGIPGAPDTLPALDSGATSVWRLCALPPEEDGGAPRTALTVAPDTGDGVPLEDRAVLAAGPDGTHHLLWNGRRLRFDDEAGALQALGYGTTPAVEVSAEFLATVPAAADLSAVEVPGAGEAGPDIGGAPSRVGQVFTVSGGGQGDQHFVLTREGLAPLTVTDALLLLADPGIRESVFGGGDPAAVAVDAGEASAHLAEDAGPVRPEADGLPAQPPEIAPAEEGAPCLRVTGGEASIGLYPPDGVAAWPVPELPGVAPGCPTPDLIGIPNGGGGVAAAQPAAGRTGSPALYLVSDAGAKYRIPDTQVLEVLGYQPADTVPVPTALLRLLPTGPDLSPDTAALPVADAAAQAEPASCP</sequence>
<dbReference type="Gene3D" id="2.40.50.910">
    <property type="entry name" value="Type VII secretion system EccB, repeat 3 domain"/>
    <property type="match status" value="1"/>
</dbReference>
<protein>
    <submittedName>
        <fullName evidence="11">Type VII secretion protein EccB</fullName>
    </submittedName>
</protein>
<dbReference type="GO" id="GO:0016787">
    <property type="term" value="F:hydrolase activity"/>
    <property type="evidence" value="ECO:0007669"/>
    <property type="project" value="UniProtKB-KW"/>
</dbReference>
<evidence type="ECO:0000256" key="6">
    <source>
        <dbReference type="ARBA" id="ARBA00022801"/>
    </source>
</evidence>
<evidence type="ECO:0000256" key="7">
    <source>
        <dbReference type="ARBA" id="ARBA00022840"/>
    </source>
</evidence>
<dbReference type="GO" id="GO:0005886">
    <property type="term" value="C:plasma membrane"/>
    <property type="evidence" value="ECO:0007669"/>
    <property type="project" value="UniProtKB-SubCell"/>
</dbReference>
<evidence type="ECO:0000256" key="3">
    <source>
        <dbReference type="ARBA" id="ARBA00022475"/>
    </source>
</evidence>
<dbReference type="Gene3D" id="3.30.2390.20">
    <property type="entry name" value="Type VII secretion system EccB, repeat 1 domain"/>
    <property type="match status" value="1"/>
</dbReference>